<reference evidence="2" key="1">
    <citation type="submission" date="2022-03" db="EMBL/GenBank/DDBJ databases">
        <authorList>
            <person name="Sayadi A."/>
        </authorList>
    </citation>
    <scope>NUCLEOTIDE SEQUENCE</scope>
</reference>
<name>A0A9P0LQX4_ACAOB</name>
<feature type="region of interest" description="Disordered" evidence="1">
    <location>
        <begin position="1"/>
        <end position="62"/>
    </location>
</feature>
<accession>A0A9P0LQX4</accession>
<dbReference type="Proteomes" id="UP001152888">
    <property type="component" value="Unassembled WGS sequence"/>
</dbReference>
<dbReference type="OrthoDB" id="1903104at2759"/>
<dbReference type="EMBL" id="CAKOFQ010007359">
    <property type="protein sequence ID" value="CAH1999210.1"/>
    <property type="molecule type" value="Genomic_DNA"/>
</dbReference>
<gene>
    <name evidence="2" type="ORF">ACAOBT_LOCUS24858</name>
</gene>
<evidence type="ECO:0000313" key="3">
    <source>
        <dbReference type="Proteomes" id="UP001152888"/>
    </source>
</evidence>
<organism evidence="2 3">
    <name type="scientific">Acanthoscelides obtectus</name>
    <name type="common">Bean weevil</name>
    <name type="synonym">Bruchus obtectus</name>
    <dbReference type="NCBI Taxonomy" id="200917"/>
    <lineage>
        <taxon>Eukaryota</taxon>
        <taxon>Metazoa</taxon>
        <taxon>Ecdysozoa</taxon>
        <taxon>Arthropoda</taxon>
        <taxon>Hexapoda</taxon>
        <taxon>Insecta</taxon>
        <taxon>Pterygota</taxon>
        <taxon>Neoptera</taxon>
        <taxon>Endopterygota</taxon>
        <taxon>Coleoptera</taxon>
        <taxon>Polyphaga</taxon>
        <taxon>Cucujiformia</taxon>
        <taxon>Chrysomeloidea</taxon>
        <taxon>Chrysomelidae</taxon>
        <taxon>Bruchinae</taxon>
        <taxon>Bruchini</taxon>
        <taxon>Acanthoscelides</taxon>
    </lineage>
</organism>
<evidence type="ECO:0000313" key="2">
    <source>
        <dbReference type="EMBL" id="CAH1999210.1"/>
    </source>
</evidence>
<proteinExistence type="predicted"/>
<comment type="caution">
    <text evidence="2">The sequence shown here is derived from an EMBL/GenBank/DDBJ whole genome shotgun (WGS) entry which is preliminary data.</text>
</comment>
<feature type="region of interest" description="Disordered" evidence="1">
    <location>
        <begin position="75"/>
        <end position="103"/>
    </location>
</feature>
<protein>
    <submittedName>
        <fullName evidence="2">Uncharacterized protein</fullName>
    </submittedName>
</protein>
<keyword evidence="3" id="KW-1185">Reference proteome</keyword>
<dbReference type="AlphaFoldDB" id="A0A9P0LQX4"/>
<evidence type="ECO:0000256" key="1">
    <source>
        <dbReference type="SAM" id="MobiDB-lite"/>
    </source>
</evidence>
<sequence length="152" mass="15570">MGVSGPTPTGVPLQPMGGPSPPQTAGAVPPTLPPNLPTQQLPQQSTSQLGGAPAADDPPMPVLLPEKAIESGVIRSGAALPMQVPPPEPLAGGPSAEGDEKIKPANASPYCDFCLGDSKENKKTGIKEELVSCSDCGRSGPQCNEDFWRTAY</sequence>
<feature type="compositionally biased region" description="Low complexity" evidence="1">
    <location>
        <begin position="37"/>
        <end position="55"/>
    </location>
</feature>